<dbReference type="GO" id="GO:0009251">
    <property type="term" value="P:glucan catabolic process"/>
    <property type="evidence" value="ECO:0007669"/>
    <property type="project" value="TreeGrafter"/>
</dbReference>
<dbReference type="InterPro" id="IPR050546">
    <property type="entry name" value="Glycosyl_Hydrlase_16"/>
</dbReference>
<feature type="signal peptide" evidence="7">
    <location>
        <begin position="1"/>
        <end position="22"/>
    </location>
</feature>
<dbReference type="Gene3D" id="2.60.120.200">
    <property type="match status" value="1"/>
</dbReference>
<feature type="compositionally biased region" description="Polar residues" evidence="6">
    <location>
        <begin position="353"/>
        <end position="362"/>
    </location>
</feature>
<dbReference type="Pfam" id="PF26113">
    <property type="entry name" value="GH16_XgeA"/>
    <property type="match status" value="1"/>
</dbReference>
<evidence type="ECO:0000256" key="1">
    <source>
        <dbReference type="ARBA" id="ARBA00000124"/>
    </source>
</evidence>
<keyword evidence="5" id="KW-0326">Glycosidase</keyword>
<evidence type="ECO:0000256" key="3">
    <source>
        <dbReference type="ARBA" id="ARBA00012599"/>
    </source>
</evidence>
<gene>
    <name evidence="9" type="ORF">EJ04DRAFT_183077</name>
</gene>
<dbReference type="AlphaFoldDB" id="A0A9P4QYD9"/>
<evidence type="ECO:0000256" key="2">
    <source>
        <dbReference type="ARBA" id="ARBA00006865"/>
    </source>
</evidence>
<feature type="region of interest" description="Disordered" evidence="6">
    <location>
        <begin position="570"/>
        <end position="589"/>
    </location>
</feature>
<evidence type="ECO:0000313" key="10">
    <source>
        <dbReference type="Proteomes" id="UP000799444"/>
    </source>
</evidence>
<dbReference type="InterPro" id="IPR000757">
    <property type="entry name" value="Beta-glucanase-like"/>
</dbReference>
<evidence type="ECO:0000256" key="5">
    <source>
        <dbReference type="ARBA" id="ARBA00023295"/>
    </source>
</evidence>
<evidence type="ECO:0000313" key="9">
    <source>
        <dbReference type="EMBL" id="KAF2735887.1"/>
    </source>
</evidence>
<sequence>MPASSLFLKAGVVLSALSTVLAAESQYDLPYEIQDTYEGDSFLNGWDFFTAADPTNGFVRYQDKTAAENAQLVKTIGDDTYIGVDYQNTEIVTNNGDGRASVRITTSKSYNQGLYILDLKHMPGSICGTWPAFWSLGGGVWPQHGEIDIIEGVNKNSVNKMVLHTDTECSVNGVGQTGSQNLYNCALDSSSGPSGCDVNDASTQSYGTDFNANGGGVYAMEWTGDHIKIWFFPRGQVPPSIVAEKPDVTEFGMPNANFEGDCDVAKRFIDHQFIFDTTFCGDWAGNVYEYSGCPMYPGLGGMASCKKFVAENPSAFSQAYWLISSFKTYKKQTVVSSSSSSMSSTASSSSSSALYPTGNSSTSAYPTGTSVSSSSSSYTPYPTGNSSTSAYPTGASSSSSSSYTPYPTGNSSTSAYPTGTSSSSTYTPYPTGNSSTSAYPTGASSSSSSYTPYPTGNSSTSAYPTGISSSSYTPYPTGNSSTVAYPTGTSMYDTTSSAYSTYSAEPYPAGNSSSVAYPTGTSIYGSTDTPYPTSSSEPYPAGNSSSVAYPTGTDVYSSSSVYDGYDSTSTSCTTSHVSSSDPYASSSVSYDSYPTTTAEAYDSSSTSTSCTSSHASSAESYDSSSIIYDPYPTTSAAPYDSSSLVYDQYPTTSAAPYYPPKPYGYNGTAKTTTYTTTYVDVCSTGYTTISTTHTAIYYPTPATAYATKETCPPGFTTTLKPCEYGCGYASTDVYVTIPITEYITETEEYVHYTPTQEAYGGHEHVHKSFPPYPTPSSIVYETKTEEYAAYTPTQEAYHEHEHKSFPPYPTPSSVVYETKVVTLSIVPVPASEYAAVESSSAEAMGYPVSEVAAVEYAATTAEAAYSKPAYTGEMHYYGGNATASYGGATGTGKPSASATSHEVPYFTGAASRLTAGGLVGGAVAVMAALL</sequence>
<dbReference type="PANTHER" id="PTHR10963:SF24">
    <property type="entry name" value="GLYCOSIDASE C21B10.07-RELATED"/>
    <property type="match status" value="1"/>
</dbReference>
<dbReference type="Proteomes" id="UP000799444">
    <property type="component" value="Unassembled WGS sequence"/>
</dbReference>
<evidence type="ECO:0000256" key="7">
    <source>
        <dbReference type="SAM" id="SignalP"/>
    </source>
</evidence>
<dbReference type="EC" id="3.2.1.6" evidence="3"/>
<dbReference type="CDD" id="cd02181">
    <property type="entry name" value="GH16_fungal_Lam16A_glucanase"/>
    <property type="match status" value="1"/>
</dbReference>
<protein>
    <recommendedName>
        <fullName evidence="3">endo-1,3(4)-beta-glucanase</fullName>
        <ecNumber evidence="3">3.2.1.6</ecNumber>
    </recommendedName>
</protein>
<evidence type="ECO:0000256" key="4">
    <source>
        <dbReference type="ARBA" id="ARBA00022801"/>
    </source>
</evidence>
<dbReference type="PANTHER" id="PTHR10963">
    <property type="entry name" value="GLYCOSYL HYDROLASE-RELATED"/>
    <property type="match status" value="1"/>
</dbReference>
<comment type="similarity">
    <text evidence="2">Belongs to the glycosyl hydrolase 16 family.</text>
</comment>
<feature type="chain" id="PRO_5040241342" description="endo-1,3(4)-beta-glucanase" evidence="7">
    <location>
        <begin position="23"/>
        <end position="930"/>
    </location>
</feature>
<dbReference type="InterPro" id="IPR013320">
    <property type="entry name" value="ConA-like_dom_sf"/>
</dbReference>
<dbReference type="EMBL" id="ML996131">
    <property type="protein sequence ID" value="KAF2735887.1"/>
    <property type="molecule type" value="Genomic_DNA"/>
</dbReference>
<evidence type="ECO:0000256" key="6">
    <source>
        <dbReference type="SAM" id="MobiDB-lite"/>
    </source>
</evidence>
<feature type="domain" description="GH16" evidence="8">
    <location>
        <begin position="24"/>
        <end position="292"/>
    </location>
</feature>
<dbReference type="SUPFAM" id="SSF49899">
    <property type="entry name" value="Concanavalin A-like lectins/glucanases"/>
    <property type="match status" value="1"/>
</dbReference>
<accession>A0A9P4QYD9</accession>
<feature type="region of interest" description="Disordered" evidence="6">
    <location>
        <begin position="339"/>
        <end position="461"/>
    </location>
</feature>
<comment type="caution">
    <text evidence="9">The sequence shown here is derived from an EMBL/GenBank/DDBJ whole genome shotgun (WGS) entry which is preliminary data.</text>
</comment>
<proteinExistence type="inferred from homology"/>
<evidence type="ECO:0000259" key="8">
    <source>
        <dbReference type="PROSITE" id="PS51762"/>
    </source>
</evidence>
<feature type="region of interest" description="Disordered" evidence="6">
    <location>
        <begin position="595"/>
        <end position="617"/>
    </location>
</feature>
<feature type="compositionally biased region" description="Low complexity" evidence="6">
    <location>
        <begin position="339"/>
        <end position="352"/>
    </location>
</feature>
<feature type="compositionally biased region" description="Low complexity" evidence="6">
    <location>
        <begin position="363"/>
        <end position="461"/>
    </location>
</feature>
<dbReference type="FunFam" id="2.60.120.200:FF:000114">
    <property type="entry name" value="Probable endo-1,3(4)-beta-glucanase NFIA_089530"/>
    <property type="match status" value="1"/>
</dbReference>
<organism evidence="9 10">
    <name type="scientific">Polyplosphaeria fusca</name>
    <dbReference type="NCBI Taxonomy" id="682080"/>
    <lineage>
        <taxon>Eukaryota</taxon>
        <taxon>Fungi</taxon>
        <taxon>Dikarya</taxon>
        <taxon>Ascomycota</taxon>
        <taxon>Pezizomycotina</taxon>
        <taxon>Dothideomycetes</taxon>
        <taxon>Pleosporomycetidae</taxon>
        <taxon>Pleosporales</taxon>
        <taxon>Tetraplosphaeriaceae</taxon>
        <taxon>Polyplosphaeria</taxon>
    </lineage>
</organism>
<comment type="catalytic activity">
    <reaction evidence="1">
        <text>Endohydrolysis of (1-&gt;3)- or (1-&gt;4)-linkages in beta-D-glucans when the glucose residue whose reducing group is involved in the linkage to be hydrolyzed is itself substituted at C-3.</text>
        <dbReference type="EC" id="3.2.1.6"/>
    </reaction>
</comment>
<keyword evidence="7" id="KW-0732">Signal</keyword>
<dbReference type="PROSITE" id="PS51762">
    <property type="entry name" value="GH16_2"/>
    <property type="match status" value="1"/>
</dbReference>
<name>A0A9P4QYD9_9PLEO</name>
<keyword evidence="4" id="KW-0378">Hydrolase</keyword>
<reference evidence="9" key="1">
    <citation type="journal article" date="2020" name="Stud. Mycol.">
        <title>101 Dothideomycetes genomes: a test case for predicting lifestyles and emergence of pathogens.</title>
        <authorList>
            <person name="Haridas S."/>
            <person name="Albert R."/>
            <person name="Binder M."/>
            <person name="Bloem J."/>
            <person name="Labutti K."/>
            <person name="Salamov A."/>
            <person name="Andreopoulos B."/>
            <person name="Baker S."/>
            <person name="Barry K."/>
            <person name="Bills G."/>
            <person name="Bluhm B."/>
            <person name="Cannon C."/>
            <person name="Castanera R."/>
            <person name="Culley D."/>
            <person name="Daum C."/>
            <person name="Ezra D."/>
            <person name="Gonzalez J."/>
            <person name="Henrissat B."/>
            <person name="Kuo A."/>
            <person name="Liang C."/>
            <person name="Lipzen A."/>
            <person name="Lutzoni F."/>
            <person name="Magnuson J."/>
            <person name="Mondo S."/>
            <person name="Nolan M."/>
            <person name="Ohm R."/>
            <person name="Pangilinan J."/>
            <person name="Park H.-J."/>
            <person name="Ramirez L."/>
            <person name="Alfaro M."/>
            <person name="Sun H."/>
            <person name="Tritt A."/>
            <person name="Yoshinaga Y."/>
            <person name="Zwiers L.-H."/>
            <person name="Turgeon B."/>
            <person name="Goodwin S."/>
            <person name="Spatafora J."/>
            <person name="Crous P."/>
            <person name="Grigoriev I."/>
        </authorList>
    </citation>
    <scope>NUCLEOTIDE SEQUENCE</scope>
    <source>
        <strain evidence="9">CBS 125425</strain>
    </source>
</reference>
<dbReference type="OrthoDB" id="192832at2759"/>
<dbReference type="GO" id="GO:0052861">
    <property type="term" value="F:endo-1,3(4)-beta-glucanase activity"/>
    <property type="evidence" value="ECO:0007669"/>
    <property type="project" value="UniProtKB-EC"/>
</dbReference>
<keyword evidence="10" id="KW-1185">Reference proteome</keyword>